<keyword evidence="3" id="KW-0378">Hydrolase</keyword>
<dbReference type="InterPro" id="IPR011249">
    <property type="entry name" value="Metalloenz_LuxS/M16"/>
</dbReference>
<protein>
    <submittedName>
        <fullName evidence="3">Zinc protease</fullName>
    </submittedName>
</protein>
<gene>
    <name evidence="3" type="ORF">SAMN02745157_0869</name>
</gene>
<sequence>MAQLLVRLGMAVIGLLVVVPASQAMSIQKIDGPPGVEAWLVEDYTVPMIAMDFVFAGGAAQDPADKPGVANMLSSLLDEGAGAMTSAEFQKALDDRSINMSFDAGRDGFYGDLKTLSENRDEAFGLLAAALQTPRLDKEPVERIRAQIAASIKSDANDPQTAATLAVCAKAFPNHPYGRPLDGTAESVAAISRDDLETYRSHVFARDNLKVAIVGAISAKEAGTMLARVFGPLPDRAKLTPVADIVPQAGIIAIDQPNPQTLIRFGGPGIKRDDPDFMAGYVVNHILGGGSFSSRLYTEVREKRGLAYTVSTSLVTLAHADAFAGGTATRADRAPETIALIKSEVARFAAEGPTEAELAKAKSYMIGSYALRFDSSSKIARQVLGIMVDNLGIDYVEKRNSLIEAITIEDARRAARRLFVDGTTMVATVGPAKTKTATAETQVPPQL</sequence>
<dbReference type="SUPFAM" id="SSF63411">
    <property type="entry name" value="LuxS/MPP-like metallohydrolase"/>
    <property type="match status" value="2"/>
</dbReference>
<accession>A0A1M4W4C8</accession>
<evidence type="ECO:0000259" key="1">
    <source>
        <dbReference type="Pfam" id="PF00675"/>
    </source>
</evidence>
<dbReference type="InterPro" id="IPR007863">
    <property type="entry name" value="Peptidase_M16_C"/>
</dbReference>
<dbReference type="PANTHER" id="PTHR11851:SF224">
    <property type="entry name" value="PROCESSING PROTEASE"/>
    <property type="match status" value="1"/>
</dbReference>
<dbReference type="OrthoDB" id="9811314at2"/>
<proteinExistence type="predicted"/>
<dbReference type="AlphaFoldDB" id="A0A1M4W4C8"/>
<evidence type="ECO:0000313" key="4">
    <source>
        <dbReference type="Proteomes" id="UP000184485"/>
    </source>
</evidence>
<organism evidence="3 4">
    <name type="scientific">Kaistia soli DSM 19436</name>
    <dbReference type="NCBI Taxonomy" id="1122133"/>
    <lineage>
        <taxon>Bacteria</taxon>
        <taxon>Pseudomonadati</taxon>
        <taxon>Pseudomonadota</taxon>
        <taxon>Alphaproteobacteria</taxon>
        <taxon>Hyphomicrobiales</taxon>
        <taxon>Kaistiaceae</taxon>
        <taxon>Kaistia</taxon>
    </lineage>
</organism>
<feature type="domain" description="Peptidase M16 N-terminal" evidence="1">
    <location>
        <begin position="52"/>
        <end position="184"/>
    </location>
</feature>
<dbReference type="GO" id="GO:0006508">
    <property type="term" value="P:proteolysis"/>
    <property type="evidence" value="ECO:0007669"/>
    <property type="project" value="UniProtKB-KW"/>
</dbReference>
<dbReference type="Pfam" id="PF05193">
    <property type="entry name" value="Peptidase_M16_C"/>
    <property type="match status" value="1"/>
</dbReference>
<dbReference type="GO" id="GO:0008233">
    <property type="term" value="F:peptidase activity"/>
    <property type="evidence" value="ECO:0007669"/>
    <property type="project" value="UniProtKB-KW"/>
</dbReference>
<dbReference type="Pfam" id="PF00675">
    <property type="entry name" value="Peptidase_M16"/>
    <property type="match status" value="1"/>
</dbReference>
<feature type="domain" description="Peptidase M16 C-terminal" evidence="2">
    <location>
        <begin position="191"/>
        <end position="363"/>
    </location>
</feature>
<evidence type="ECO:0000313" key="3">
    <source>
        <dbReference type="EMBL" id="SHE75802.1"/>
    </source>
</evidence>
<keyword evidence="3" id="KW-0645">Protease</keyword>
<dbReference type="STRING" id="1122133.SAMN02745157_0869"/>
<dbReference type="PANTHER" id="PTHR11851">
    <property type="entry name" value="METALLOPROTEASE"/>
    <property type="match status" value="1"/>
</dbReference>
<dbReference type="EMBL" id="FQUP01000001">
    <property type="protein sequence ID" value="SHE75802.1"/>
    <property type="molecule type" value="Genomic_DNA"/>
</dbReference>
<name>A0A1M4W4C8_9HYPH</name>
<dbReference type="InterPro" id="IPR011765">
    <property type="entry name" value="Pept_M16_N"/>
</dbReference>
<keyword evidence="4" id="KW-1185">Reference proteome</keyword>
<dbReference type="Proteomes" id="UP000184485">
    <property type="component" value="Unassembled WGS sequence"/>
</dbReference>
<dbReference type="RefSeq" id="WP_073051523.1">
    <property type="nucleotide sequence ID" value="NZ_FQUP01000001.1"/>
</dbReference>
<evidence type="ECO:0000259" key="2">
    <source>
        <dbReference type="Pfam" id="PF05193"/>
    </source>
</evidence>
<reference evidence="3 4" key="1">
    <citation type="submission" date="2016-11" db="EMBL/GenBank/DDBJ databases">
        <authorList>
            <person name="Jaros S."/>
            <person name="Januszkiewicz K."/>
            <person name="Wedrychowicz H."/>
        </authorList>
    </citation>
    <scope>NUCLEOTIDE SEQUENCE [LARGE SCALE GENOMIC DNA]</scope>
    <source>
        <strain evidence="3 4">DSM 19436</strain>
    </source>
</reference>
<dbReference type="Gene3D" id="3.30.830.10">
    <property type="entry name" value="Metalloenzyme, LuxS/M16 peptidase-like"/>
    <property type="match status" value="2"/>
</dbReference>
<dbReference type="GO" id="GO:0046872">
    <property type="term" value="F:metal ion binding"/>
    <property type="evidence" value="ECO:0007669"/>
    <property type="project" value="InterPro"/>
</dbReference>
<dbReference type="InterPro" id="IPR050361">
    <property type="entry name" value="MPP/UQCRC_Complex"/>
</dbReference>